<feature type="region of interest" description="Disordered" evidence="6">
    <location>
        <begin position="212"/>
        <end position="237"/>
    </location>
</feature>
<feature type="compositionally biased region" description="Polar residues" evidence="6">
    <location>
        <begin position="51"/>
        <end position="70"/>
    </location>
</feature>
<keyword evidence="4 7" id="KW-1133">Transmembrane helix</keyword>
<feature type="domain" description="ShKT" evidence="9">
    <location>
        <begin position="400"/>
        <end position="429"/>
    </location>
</feature>
<comment type="subcellular location">
    <subcellularLocation>
        <location evidence="1">Membrane</location>
        <topology evidence="1">Multi-pass membrane protein</topology>
    </subcellularLocation>
</comment>
<gene>
    <name evidence="10" type="ORF">PCAR00345_LOCUS6289</name>
</gene>
<evidence type="ECO:0000256" key="8">
    <source>
        <dbReference type="SAM" id="SignalP"/>
    </source>
</evidence>
<organism evidence="10">
    <name type="scientific">Chrysotila carterae</name>
    <name type="common">Marine alga</name>
    <name type="synonym">Syracosphaera carterae</name>
    <dbReference type="NCBI Taxonomy" id="13221"/>
    <lineage>
        <taxon>Eukaryota</taxon>
        <taxon>Haptista</taxon>
        <taxon>Haptophyta</taxon>
        <taxon>Prymnesiophyceae</taxon>
        <taxon>Isochrysidales</taxon>
        <taxon>Isochrysidaceae</taxon>
        <taxon>Chrysotila</taxon>
    </lineage>
</organism>
<comment type="similarity">
    <text evidence="2">Belongs to the SURF4 family.</text>
</comment>
<feature type="chain" id="PRO_5030857820" description="ShKT domain-containing protein" evidence="8">
    <location>
        <begin position="21"/>
        <end position="808"/>
    </location>
</feature>
<feature type="domain" description="ShKT" evidence="9">
    <location>
        <begin position="364"/>
        <end position="394"/>
    </location>
</feature>
<dbReference type="InterPro" id="IPR002995">
    <property type="entry name" value="Surf4"/>
</dbReference>
<evidence type="ECO:0000256" key="3">
    <source>
        <dbReference type="ARBA" id="ARBA00022692"/>
    </source>
</evidence>
<evidence type="ECO:0000256" key="7">
    <source>
        <dbReference type="SAM" id="Phobius"/>
    </source>
</evidence>
<feature type="transmembrane region" description="Helical" evidence="7">
    <location>
        <begin position="671"/>
        <end position="691"/>
    </location>
</feature>
<evidence type="ECO:0000256" key="6">
    <source>
        <dbReference type="SAM" id="MobiDB-lite"/>
    </source>
</evidence>
<feature type="transmembrane region" description="Helical" evidence="7">
    <location>
        <begin position="577"/>
        <end position="601"/>
    </location>
</feature>
<name>A0A7S4EUF1_CHRCT</name>
<feature type="signal peptide" evidence="8">
    <location>
        <begin position="1"/>
        <end position="20"/>
    </location>
</feature>
<reference evidence="10" key="1">
    <citation type="submission" date="2021-01" db="EMBL/GenBank/DDBJ databases">
        <authorList>
            <person name="Corre E."/>
            <person name="Pelletier E."/>
            <person name="Niang G."/>
            <person name="Scheremetjew M."/>
            <person name="Finn R."/>
            <person name="Kale V."/>
            <person name="Holt S."/>
            <person name="Cochrane G."/>
            <person name="Meng A."/>
            <person name="Brown T."/>
            <person name="Cohen L."/>
        </authorList>
    </citation>
    <scope>NUCLEOTIDE SEQUENCE</scope>
    <source>
        <strain evidence="10">CCMP645</strain>
    </source>
</reference>
<feature type="transmembrane region" description="Helical" evidence="7">
    <location>
        <begin position="634"/>
        <end position="651"/>
    </location>
</feature>
<keyword evidence="8" id="KW-0732">Signal</keyword>
<dbReference type="InterPro" id="IPR003582">
    <property type="entry name" value="ShKT_dom"/>
</dbReference>
<dbReference type="EMBL" id="HBIZ01010629">
    <property type="protein sequence ID" value="CAE0753702.1"/>
    <property type="molecule type" value="Transcribed_RNA"/>
</dbReference>
<feature type="compositionally biased region" description="Low complexity" evidence="6">
    <location>
        <begin position="75"/>
        <end position="120"/>
    </location>
</feature>
<evidence type="ECO:0000256" key="4">
    <source>
        <dbReference type="ARBA" id="ARBA00022989"/>
    </source>
</evidence>
<keyword evidence="5 7" id="KW-0472">Membrane</keyword>
<evidence type="ECO:0000256" key="2">
    <source>
        <dbReference type="ARBA" id="ARBA00006945"/>
    </source>
</evidence>
<dbReference type="AlphaFoldDB" id="A0A7S4EUF1"/>
<proteinExistence type="inferred from homology"/>
<evidence type="ECO:0000313" key="10">
    <source>
        <dbReference type="EMBL" id="CAE0753702.1"/>
    </source>
</evidence>
<dbReference type="GO" id="GO:0016020">
    <property type="term" value="C:membrane"/>
    <property type="evidence" value="ECO:0007669"/>
    <property type="project" value="UniProtKB-SubCell"/>
</dbReference>
<feature type="compositionally biased region" description="Low complexity" evidence="6">
    <location>
        <begin position="127"/>
        <end position="157"/>
    </location>
</feature>
<evidence type="ECO:0000256" key="1">
    <source>
        <dbReference type="ARBA" id="ARBA00004141"/>
    </source>
</evidence>
<dbReference type="Pfam" id="PF01549">
    <property type="entry name" value="ShK"/>
    <property type="match status" value="2"/>
</dbReference>
<feature type="compositionally biased region" description="Polar residues" evidence="6">
    <location>
        <begin position="23"/>
        <end position="39"/>
    </location>
</feature>
<accession>A0A7S4EUF1</accession>
<feature type="region of interest" description="Disordered" evidence="6">
    <location>
        <begin position="23"/>
        <end position="179"/>
    </location>
</feature>
<protein>
    <recommendedName>
        <fullName evidence="9">ShKT domain-containing protein</fullName>
    </recommendedName>
</protein>
<dbReference type="Pfam" id="PF02077">
    <property type="entry name" value="SURF4"/>
    <property type="match status" value="1"/>
</dbReference>
<feature type="transmembrane region" description="Helical" evidence="7">
    <location>
        <begin position="607"/>
        <end position="627"/>
    </location>
</feature>
<keyword evidence="3 7" id="KW-0812">Transmembrane</keyword>
<evidence type="ECO:0000259" key="9">
    <source>
        <dbReference type="Pfam" id="PF01549"/>
    </source>
</evidence>
<sequence>MARVQALRLLFIALVALSYAQQPAPTGSVPTEPAQTTNEKPLESAAPVSNDARQPTDPATSAPVPSTTAPSEIIASASTEAPSNAEPAPSAEAPSTTTKASASNVAVESPASPAAVSSSPVEKESTSPETATPGTATAAPATAEAAKAETAPATITAMDSKPAADLAQADPTTLDGKEAKSVKALRMAALKEELEAKKKAAIEAKEKAAVEGNALSKAGAAGDSTGKGAQESADASADDEAAAALSYADAAAYEDQVKRAASIAQYYEEGGVATRLQEAKVDELAARVGAAASFGYEKLKRGSSIMANEAERIKDKKRRTARAFEDAEAARKKAKSRVQYDAARIVERAKRELDDPRLKSAPGDSNELCGSWAFNGECMRNPQYMFSACANSCDAQVYVDTEAECESWTTLGECEKNPDFMLERCNMSCITEAKRILYQPRSVRRNPHLDAADDDDETGVARLRTFAPVFLAMLVALGLALALSMRFADVISEKQLAVEEAYARLVLRAQRTSPALAVVLNAMSANAIGRAFICLYFFNESFTVLQTNPKLAFLLSPFLSVDGVWQEHQLWLDASNLAGGVAACLCLCGVLPVVSACVMLADIAVDSYIIIARIFWTFIFGHGLYINELMAKKFSLMGCVAMLIAVIVQNRQRRASFPGLLMEASSLSTSLSVALLLGRLMIAVLFLYVGLSELHRLLFQPYTPYLPGDGHDVVWPKAVELLLAIPFTLGFRTTAVSRLLATSLVLEAFYAWSWWSLAGDAGAFSQHRRVIHYREHFMTNVATAGGLLLLQKLGGGKYTVDELLKKKD</sequence>
<feature type="transmembrane region" description="Helical" evidence="7">
    <location>
        <begin position="466"/>
        <end position="485"/>
    </location>
</feature>
<evidence type="ECO:0000256" key="5">
    <source>
        <dbReference type="ARBA" id="ARBA00023136"/>
    </source>
</evidence>